<dbReference type="EMBL" id="JACGCI010000015">
    <property type="protein sequence ID" value="KAF6759444.1"/>
    <property type="molecule type" value="Genomic_DNA"/>
</dbReference>
<dbReference type="AlphaFoldDB" id="A0A8H6I6D8"/>
<sequence length="378" mass="42786">MSSTSIPRRDVTSVLSQELIDNIVDHVSEHQETQKHLSLVNRSWSHRTRHNLFQVVKFELGILGVINPKKLVNLLHIWLEGDVKYKLRWGDLPPALRSALYELFAKPDLVLLLLWNIRDIDASFIGRSRCLTQLQLHNVHHSPSASPFTPSGQAPPAHLEDEECSLRVLSVADCGDALDCFRPASSVSLPIWLRVVSHGYDDKMDMALKKLSRSVQTYGIVCPHRPPTRAPLHSGILDLARLPKLRILKISLHADQLWCLLTRPSATMPSPFIQQLERLSGVNSLEGIDISLYLDFPSNCNWTSIMVQLMTHSYHADNRRIRDAFPELKGLTIDLSFTTSAPPEQEFNVFADMFKGGILQKLNDGWVDSEIRDEFAVK</sequence>
<name>A0A8H6I6D8_9AGAR</name>
<dbReference type="Proteomes" id="UP000521943">
    <property type="component" value="Unassembled WGS sequence"/>
</dbReference>
<evidence type="ECO:0000313" key="2">
    <source>
        <dbReference type="Proteomes" id="UP000521943"/>
    </source>
</evidence>
<accession>A0A8H6I6D8</accession>
<comment type="caution">
    <text evidence="1">The sequence shown here is derived from an EMBL/GenBank/DDBJ whole genome shotgun (WGS) entry which is preliminary data.</text>
</comment>
<dbReference type="OrthoDB" id="2788229at2759"/>
<organism evidence="1 2">
    <name type="scientific">Ephemerocybe angulata</name>
    <dbReference type="NCBI Taxonomy" id="980116"/>
    <lineage>
        <taxon>Eukaryota</taxon>
        <taxon>Fungi</taxon>
        <taxon>Dikarya</taxon>
        <taxon>Basidiomycota</taxon>
        <taxon>Agaricomycotina</taxon>
        <taxon>Agaricomycetes</taxon>
        <taxon>Agaricomycetidae</taxon>
        <taxon>Agaricales</taxon>
        <taxon>Agaricineae</taxon>
        <taxon>Psathyrellaceae</taxon>
        <taxon>Ephemerocybe</taxon>
    </lineage>
</organism>
<gene>
    <name evidence="1" type="ORF">DFP72DRAFT_844183</name>
</gene>
<reference evidence="1 2" key="1">
    <citation type="submission" date="2020-07" db="EMBL/GenBank/DDBJ databases">
        <title>Comparative genomics of pyrophilous fungi reveals a link between fire events and developmental genes.</title>
        <authorList>
            <consortium name="DOE Joint Genome Institute"/>
            <person name="Steindorff A.S."/>
            <person name="Carver A."/>
            <person name="Calhoun S."/>
            <person name="Stillman K."/>
            <person name="Liu H."/>
            <person name="Lipzen A."/>
            <person name="Pangilinan J."/>
            <person name="Labutti K."/>
            <person name="Bruns T.D."/>
            <person name="Grigoriev I.V."/>
        </authorList>
    </citation>
    <scope>NUCLEOTIDE SEQUENCE [LARGE SCALE GENOMIC DNA]</scope>
    <source>
        <strain evidence="1 2">CBS 144469</strain>
    </source>
</reference>
<proteinExistence type="predicted"/>
<keyword evidence="2" id="KW-1185">Reference proteome</keyword>
<protein>
    <submittedName>
        <fullName evidence="1">Uncharacterized protein</fullName>
    </submittedName>
</protein>
<evidence type="ECO:0000313" key="1">
    <source>
        <dbReference type="EMBL" id="KAF6759444.1"/>
    </source>
</evidence>